<dbReference type="PANTHER" id="PTHR22977:SF5">
    <property type="entry name" value="COX ASSEMBLY MITOCHONDRIAL PROTEIN HOMOLOG"/>
    <property type="match status" value="1"/>
</dbReference>
<comment type="similarity">
    <text evidence="1 3">Belongs to the CMC family.</text>
</comment>
<keyword evidence="3" id="KW-0496">Mitochondrion</keyword>
<sequence>MSQPESSDTHKKFTWRQEYQPPEVAGMSALSRREEEALFKDAKASARDACREYVAAFAACAAPRLVSIAWACRPQQRAMNECMSPLMTDKALDKLRMEYLSEKHREQYRSAPVEKRDGSRSPFAGK</sequence>
<keyword evidence="3" id="KW-0999">Mitochondrion inner membrane</keyword>
<reference evidence="5" key="1">
    <citation type="submission" date="2014-08" db="EMBL/GenBank/DDBJ databases">
        <authorList>
            <person name="Sharma Rahul"/>
            <person name="Thines Marco"/>
        </authorList>
    </citation>
    <scope>NUCLEOTIDE SEQUENCE</scope>
</reference>
<dbReference type="PANTHER" id="PTHR22977">
    <property type="entry name" value="COX ASSEMBLY MITOCHONDRIAL PROTEIN"/>
    <property type="match status" value="1"/>
</dbReference>
<evidence type="ECO:0000256" key="4">
    <source>
        <dbReference type="SAM" id="MobiDB-lite"/>
    </source>
</evidence>
<evidence type="ECO:0000313" key="5">
    <source>
        <dbReference type="EMBL" id="CED82963.1"/>
    </source>
</evidence>
<dbReference type="Pfam" id="PF08583">
    <property type="entry name" value="Cmc1"/>
    <property type="match status" value="1"/>
</dbReference>
<dbReference type="GO" id="GO:0005743">
    <property type="term" value="C:mitochondrial inner membrane"/>
    <property type="evidence" value="ECO:0007669"/>
    <property type="project" value="UniProtKB-SubCell"/>
</dbReference>
<accession>A0A0F7SSC7</accession>
<keyword evidence="3" id="KW-0143">Chaperone</keyword>
<dbReference type="InterPro" id="IPR013892">
    <property type="entry name" value="Cyt_c_biogenesis_Cmc1-like"/>
</dbReference>
<dbReference type="AlphaFoldDB" id="A0A0F7SSC7"/>
<comment type="subcellular location">
    <subcellularLocation>
        <location evidence="3">Mitochondrion inner membrane</location>
    </subcellularLocation>
</comment>
<organism evidence="5">
    <name type="scientific">Phaffia rhodozyma</name>
    <name type="common">Yeast</name>
    <name type="synonym">Xanthophyllomyces dendrorhous</name>
    <dbReference type="NCBI Taxonomy" id="264483"/>
    <lineage>
        <taxon>Eukaryota</taxon>
        <taxon>Fungi</taxon>
        <taxon>Dikarya</taxon>
        <taxon>Basidiomycota</taxon>
        <taxon>Agaricomycotina</taxon>
        <taxon>Tremellomycetes</taxon>
        <taxon>Cystofilobasidiales</taxon>
        <taxon>Mrakiaceae</taxon>
        <taxon>Phaffia</taxon>
    </lineage>
</organism>
<keyword evidence="3" id="KW-0472">Membrane</keyword>
<protein>
    <recommendedName>
        <fullName evidence="3">COX assembly mitochondrial protein</fullName>
    </recommendedName>
</protein>
<feature type="region of interest" description="Disordered" evidence="4">
    <location>
        <begin position="1"/>
        <end position="28"/>
    </location>
</feature>
<evidence type="ECO:0000256" key="1">
    <source>
        <dbReference type="ARBA" id="ARBA00007347"/>
    </source>
</evidence>
<feature type="compositionally biased region" description="Basic and acidic residues" evidence="4">
    <location>
        <begin position="106"/>
        <end position="119"/>
    </location>
</feature>
<keyword evidence="2" id="KW-1015">Disulfide bond</keyword>
<evidence type="ECO:0000256" key="2">
    <source>
        <dbReference type="ARBA" id="ARBA00023157"/>
    </source>
</evidence>
<name>A0A0F7SSC7_PHARH</name>
<proteinExistence type="inferred from homology"/>
<evidence type="ECO:0000256" key="3">
    <source>
        <dbReference type="RuleBase" id="RU364104"/>
    </source>
</evidence>
<comment type="function">
    <text evidence="3">Required for mitochondrial cytochrome c oxidase (COX) assembly and respiration.</text>
</comment>
<dbReference type="EMBL" id="LN483142">
    <property type="protein sequence ID" value="CED82963.1"/>
    <property type="molecule type" value="Genomic_DNA"/>
</dbReference>
<feature type="region of interest" description="Disordered" evidence="4">
    <location>
        <begin position="106"/>
        <end position="126"/>
    </location>
</feature>